<protein>
    <recommendedName>
        <fullName evidence="3">Thiolase C-terminal domain-containing protein</fullName>
    </recommendedName>
</protein>
<sequence length="96" mass="10466">MIGGPVWIRLIFSQTIDRLEPFERHEAFAATSIKCQRDLDFSHDKLDVNGGCIALGHPMGATGGIMMGTLIDELERRQLKIGIIAASSAALLIECL</sequence>
<dbReference type="GO" id="GO:0003988">
    <property type="term" value="F:acetyl-CoA C-acyltransferase activity"/>
    <property type="evidence" value="ECO:0007669"/>
    <property type="project" value="TreeGrafter"/>
</dbReference>
<dbReference type="SUPFAM" id="SSF53901">
    <property type="entry name" value="Thiolase-like"/>
    <property type="match status" value="1"/>
</dbReference>
<dbReference type="Pfam" id="PF02803">
    <property type="entry name" value="Thiolase_C"/>
    <property type="match status" value="1"/>
</dbReference>
<evidence type="ECO:0000256" key="2">
    <source>
        <dbReference type="ARBA" id="ARBA00023098"/>
    </source>
</evidence>
<dbReference type="Proteomes" id="UP000051213">
    <property type="component" value="Unassembled WGS sequence"/>
</dbReference>
<dbReference type="EMBL" id="LICA01000048">
    <property type="protein sequence ID" value="KRO96635.1"/>
    <property type="molecule type" value="Genomic_DNA"/>
</dbReference>
<dbReference type="GO" id="GO:0010124">
    <property type="term" value="P:phenylacetate catabolic process"/>
    <property type="evidence" value="ECO:0007669"/>
    <property type="project" value="TreeGrafter"/>
</dbReference>
<dbReference type="InterPro" id="IPR016039">
    <property type="entry name" value="Thiolase-like"/>
</dbReference>
<keyword evidence="2" id="KW-0443">Lipid metabolism</keyword>
<reference evidence="4 5" key="1">
    <citation type="submission" date="2015-10" db="EMBL/GenBank/DDBJ databases">
        <title>Metagenome-Assembled Genomes uncover a global brackish microbiome.</title>
        <authorList>
            <person name="Hugerth L.W."/>
            <person name="Larsson J."/>
            <person name="Alneberg J."/>
            <person name="Lindh M.V."/>
            <person name="Legrand C."/>
            <person name="Pinhassi J."/>
            <person name="Andersson A.F."/>
        </authorList>
    </citation>
    <scope>NUCLEOTIDE SEQUENCE [LARGE SCALE GENOMIC DNA]</scope>
    <source>
        <strain evidence="4">BACL26 MAG-121220-bin70</strain>
    </source>
</reference>
<evidence type="ECO:0000259" key="3">
    <source>
        <dbReference type="Pfam" id="PF02803"/>
    </source>
</evidence>
<evidence type="ECO:0000256" key="1">
    <source>
        <dbReference type="ARBA" id="ARBA00022832"/>
    </source>
</evidence>
<proteinExistence type="predicted"/>
<name>A0A0R2UGR8_9GAMM</name>
<dbReference type="PANTHER" id="PTHR43853">
    <property type="entry name" value="3-KETOACYL-COA THIOLASE, PEROXISOMAL"/>
    <property type="match status" value="1"/>
</dbReference>
<organism evidence="4 5">
    <name type="scientific">SAR92 bacterium BACL26 MAG-121220-bin70</name>
    <dbReference type="NCBI Taxonomy" id="1655626"/>
    <lineage>
        <taxon>Bacteria</taxon>
        <taxon>Pseudomonadati</taxon>
        <taxon>Pseudomonadota</taxon>
        <taxon>Gammaproteobacteria</taxon>
        <taxon>Cellvibrionales</taxon>
        <taxon>Porticoccaceae</taxon>
        <taxon>SAR92 clade</taxon>
    </lineage>
</organism>
<dbReference type="GO" id="GO:0006635">
    <property type="term" value="P:fatty acid beta-oxidation"/>
    <property type="evidence" value="ECO:0007669"/>
    <property type="project" value="TreeGrafter"/>
</dbReference>
<feature type="domain" description="Thiolase C-terminal" evidence="3">
    <location>
        <begin position="15"/>
        <end position="88"/>
    </location>
</feature>
<keyword evidence="1" id="KW-0276">Fatty acid metabolism</keyword>
<dbReference type="InterPro" id="IPR020617">
    <property type="entry name" value="Thiolase_C"/>
</dbReference>
<dbReference type="PANTHER" id="PTHR43853:SF8">
    <property type="entry name" value="3-KETOACYL-COA THIOLASE, PEROXISOMAL"/>
    <property type="match status" value="1"/>
</dbReference>
<evidence type="ECO:0000313" key="5">
    <source>
        <dbReference type="Proteomes" id="UP000051213"/>
    </source>
</evidence>
<comment type="caution">
    <text evidence="4">The sequence shown here is derived from an EMBL/GenBank/DDBJ whole genome shotgun (WGS) entry which is preliminary data.</text>
</comment>
<dbReference type="Gene3D" id="3.40.47.10">
    <property type="match status" value="1"/>
</dbReference>
<evidence type="ECO:0000313" key="4">
    <source>
        <dbReference type="EMBL" id="KRO96635.1"/>
    </source>
</evidence>
<gene>
    <name evidence="4" type="ORF">ABS24_08725</name>
</gene>
<dbReference type="InterPro" id="IPR050215">
    <property type="entry name" value="Thiolase-like_sf_Thiolase"/>
</dbReference>
<dbReference type="AlphaFoldDB" id="A0A0R2UGR8"/>
<accession>A0A0R2UGR8</accession>